<accession>A0ACC0ID69</accession>
<dbReference type="Proteomes" id="UP001060215">
    <property type="component" value="Chromosome 6"/>
</dbReference>
<sequence>MPALLSLNLFPDFLTKTHLHKTPFPRKILSNFPTIPTRVSISSDSNPPNSSCSLSFLAPLEAILFDIDGTLCDSDPVHYYAFRDMLQEIGFNAGVPITEEFFVKTISGKHNEELSRILLPEWDFQRAMKFMDDKEAMFRRLAAEQLEPVNGLNKLVKWIEDRGLQRAAVTNAPRPNAELLLSMLGLADFFKIVVLASECDRVKPFPDAYLKALQILGASPKRTFVFEDSVSGIKAGVGAGMPVVGLATRNPEKLLADAGAIFVIKDFDDPKLWTALKKLEK</sequence>
<keyword evidence="2" id="KW-1185">Reference proteome</keyword>
<reference evidence="1 2" key="1">
    <citation type="journal article" date="2022" name="Plant J.">
        <title>Chromosome-level genome of Camellia lanceoleosa provides a valuable resource for understanding genome evolution and self-incompatibility.</title>
        <authorList>
            <person name="Gong W."/>
            <person name="Xiao S."/>
            <person name="Wang L."/>
            <person name="Liao Z."/>
            <person name="Chang Y."/>
            <person name="Mo W."/>
            <person name="Hu G."/>
            <person name="Li W."/>
            <person name="Zhao G."/>
            <person name="Zhu H."/>
            <person name="Hu X."/>
            <person name="Ji K."/>
            <person name="Xiang X."/>
            <person name="Song Q."/>
            <person name="Yuan D."/>
            <person name="Jin S."/>
            <person name="Zhang L."/>
        </authorList>
    </citation>
    <scope>NUCLEOTIDE SEQUENCE [LARGE SCALE GENOMIC DNA]</scope>
    <source>
        <strain evidence="1">SQ_2022a</strain>
    </source>
</reference>
<dbReference type="EMBL" id="CM045763">
    <property type="protein sequence ID" value="KAI8023228.1"/>
    <property type="molecule type" value="Genomic_DNA"/>
</dbReference>
<name>A0ACC0ID69_9ERIC</name>
<evidence type="ECO:0000313" key="1">
    <source>
        <dbReference type="EMBL" id="KAI8023228.1"/>
    </source>
</evidence>
<evidence type="ECO:0000313" key="2">
    <source>
        <dbReference type="Proteomes" id="UP001060215"/>
    </source>
</evidence>
<protein>
    <submittedName>
        <fullName evidence="1">Haloacid dehalogenase-like hydrolase domain-containing protein Sgpp</fullName>
    </submittedName>
</protein>
<gene>
    <name evidence="1" type="ORF">LOK49_LG03G02731</name>
</gene>
<comment type="caution">
    <text evidence="1">The sequence shown here is derived from an EMBL/GenBank/DDBJ whole genome shotgun (WGS) entry which is preliminary data.</text>
</comment>
<proteinExistence type="predicted"/>
<organism evidence="1 2">
    <name type="scientific">Camellia lanceoleosa</name>
    <dbReference type="NCBI Taxonomy" id="1840588"/>
    <lineage>
        <taxon>Eukaryota</taxon>
        <taxon>Viridiplantae</taxon>
        <taxon>Streptophyta</taxon>
        <taxon>Embryophyta</taxon>
        <taxon>Tracheophyta</taxon>
        <taxon>Spermatophyta</taxon>
        <taxon>Magnoliopsida</taxon>
        <taxon>eudicotyledons</taxon>
        <taxon>Gunneridae</taxon>
        <taxon>Pentapetalae</taxon>
        <taxon>asterids</taxon>
        <taxon>Ericales</taxon>
        <taxon>Theaceae</taxon>
        <taxon>Camellia</taxon>
    </lineage>
</organism>